<evidence type="ECO:0000259" key="1">
    <source>
        <dbReference type="PROSITE" id="PS51186"/>
    </source>
</evidence>
<gene>
    <name evidence="2" type="ORF">HMPREF9087_3228</name>
</gene>
<feature type="domain" description="N-acetyltransferase" evidence="1">
    <location>
        <begin position="30"/>
        <end position="226"/>
    </location>
</feature>
<dbReference type="GO" id="GO:0016747">
    <property type="term" value="F:acyltransferase activity, transferring groups other than amino-acyl groups"/>
    <property type="evidence" value="ECO:0007669"/>
    <property type="project" value="InterPro"/>
</dbReference>
<evidence type="ECO:0000313" key="2">
    <source>
        <dbReference type="EMBL" id="EGC68111.1"/>
    </source>
</evidence>
<comment type="caution">
    <text evidence="2">The sequence shown here is derived from an EMBL/GenBank/DDBJ whole genome shotgun (WGS) entry which is preliminary data.</text>
</comment>
<dbReference type="Proteomes" id="UP000004835">
    <property type="component" value="Unassembled WGS sequence"/>
</dbReference>
<dbReference type="EMBL" id="AEWT01000031">
    <property type="protein sequence ID" value="EGC68111.1"/>
    <property type="molecule type" value="Genomic_DNA"/>
</dbReference>
<dbReference type="InterPro" id="IPR016181">
    <property type="entry name" value="Acyl_CoA_acyltransferase"/>
</dbReference>
<dbReference type="PROSITE" id="PS51186">
    <property type="entry name" value="GNAT"/>
    <property type="match status" value="1"/>
</dbReference>
<dbReference type="AlphaFoldDB" id="F0EP86"/>
<organism evidence="2 3">
    <name type="scientific">Enterococcus casseliflavus ATCC 12755</name>
    <dbReference type="NCBI Taxonomy" id="888066"/>
    <lineage>
        <taxon>Bacteria</taxon>
        <taxon>Bacillati</taxon>
        <taxon>Bacillota</taxon>
        <taxon>Bacilli</taxon>
        <taxon>Lactobacillales</taxon>
        <taxon>Enterococcaceae</taxon>
        <taxon>Enterococcus</taxon>
    </lineage>
</organism>
<reference evidence="2 3" key="1">
    <citation type="submission" date="2011-01" db="EMBL/GenBank/DDBJ databases">
        <authorList>
            <person name="Muzny D."/>
            <person name="Qin X."/>
            <person name="Deng J."/>
            <person name="Jiang H."/>
            <person name="Liu Y."/>
            <person name="Qu J."/>
            <person name="Song X.-Z."/>
            <person name="Zhang L."/>
            <person name="Thornton R."/>
            <person name="Coyle M."/>
            <person name="Francisco L."/>
            <person name="Jackson L."/>
            <person name="Javaid M."/>
            <person name="Korchina V."/>
            <person name="Kovar C."/>
            <person name="Mata R."/>
            <person name="Mathew T."/>
            <person name="Ngo R."/>
            <person name="Nguyen L."/>
            <person name="Nguyen N."/>
            <person name="Okwuonu G."/>
            <person name="Ongeri F."/>
            <person name="Pham C."/>
            <person name="Simmons D."/>
            <person name="Wilczek-Boney K."/>
            <person name="Hale W."/>
            <person name="Jakkamsetti A."/>
            <person name="Pham P."/>
            <person name="Ruth R."/>
            <person name="San Lucas F."/>
            <person name="Warren J."/>
            <person name="Zhang J."/>
            <person name="Zhao Z."/>
            <person name="Zhou C."/>
            <person name="Zhu D."/>
            <person name="Lee S."/>
            <person name="Bess C."/>
            <person name="Blankenburg K."/>
            <person name="Forbes L."/>
            <person name="Fu Q."/>
            <person name="Gubbala S."/>
            <person name="Hirani K."/>
            <person name="Jayaseelan J.C."/>
            <person name="Lara F."/>
            <person name="Munidasa M."/>
            <person name="Palculict T."/>
            <person name="Patil S."/>
            <person name="Pu L.-L."/>
            <person name="Saada N."/>
            <person name="Tang L."/>
            <person name="Weissenberger G."/>
            <person name="Zhu Y."/>
            <person name="Hemphill L."/>
            <person name="Shang Y."/>
            <person name="Youmans B."/>
            <person name="Ayvaz T."/>
            <person name="Ross M."/>
            <person name="Santibanez J."/>
            <person name="Aqrawi P."/>
            <person name="Gross S."/>
            <person name="Joshi V."/>
            <person name="Fowler G."/>
            <person name="Nazareth L."/>
            <person name="Reid J."/>
            <person name="Worley K."/>
            <person name="Petrosino J."/>
            <person name="Highlander S."/>
            <person name="Gibbs R."/>
        </authorList>
    </citation>
    <scope>NUCLEOTIDE SEQUENCE [LARGE SCALE GENOMIC DNA]</scope>
    <source>
        <strain evidence="2 3">ATCC 12755</strain>
    </source>
</reference>
<dbReference type="HOGENOM" id="CLU_078717_1_0_9"/>
<proteinExistence type="predicted"/>
<dbReference type="InterPro" id="IPR000182">
    <property type="entry name" value="GNAT_dom"/>
</dbReference>
<dbReference type="SUPFAM" id="SSF55729">
    <property type="entry name" value="Acyl-CoA N-acyltransferases (Nat)"/>
    <property type="match status" value="1"/>
</dbReference>
<dbReference type="Gene3D" id="3.40.630.30">
    <property type="match status" value="1"/>
</dbReference>
<name>F0EP86_ENTCA</name>
<protein>
    <recommendedName>
        <fullName evidence="1">N-acetyltransferase domain-containing protein</fullName>
    </recommendedName>
</protein>
<sequence>MALLLDFTVTVNFILKIVNYWEEDRMNKQVTYRPFKREDLPALVQVIIDSWNYDKQFDQKTAKHFAHVFLCYELARATYSRVALLNGEAVGILLADSKRGKKLHPMRYWGKTMWHAGCLVLSNQGRNTLLHYAKEVAELNQAMLKDLQIPFQTEVGLFAVSPKTQGLGVGKQLFTSFLAMVQHDKTAPFFLYTDTTCNYGFYEHMGLKRAAAVKRWIKKPIKKEIEFYIYTS</sequence>
<evidence type="ECO:0000313" key="3">
    <source>
        <dbReference type="Proteomes" id="UP000004835"/>
    </source>
</evidence>
<accession>F0EP86</accession>